<evidence type="ECO:0000256" key="2">
    <source>
        <dbReference type="ARBA" id="ARBA00022603"/>
    </source>
</evidence>
<evidence type="ECO:0000259" key="6">
    <source>
        <dbReference type="Pfam" id="PF20464"/>
    </source>
</evidence>
<dbReference type="GO" id="GO:0032259">
    <property type="term" value="P:methylation"/>
    <property type="evidence" value="ECO:0007669"/>
    <property type="project" value="UniProtKB-KW"/>
</dbReference>
<dbReference type="RefSeq" id="WP_047250767.1">
    <property type="nucleotide sequence ID" value="NZ_CP011367.1"/>
</dbReference>
<feature type="region of interest" description="Disordered" evidence="5">
    <location>
        <begin position="1089"/>
        <end position="1112"/>
    </location>
</feature>
<feature type="domain" description="MmeI-like target recognition" evidence="8">
    <location>
        <begin position="757"/>
        <end position="939"/>
    </location>
</feature>
<accession>A0A0G3G4D8</accession>
<name>A0A0G3G4D8_9GAMM</name>
<evidence type="ECO:0000256" key="1">
    <source>
        <dbReference type="ARBA" id="ARBA00011900"/>
    </source>
</evidence>
<feature type="compositionally biased region" description="Low complexity" evidence="5">
    <location>
        <begin position="1089"/>
        <end position="1111"/>
    </location>
</feature>
<evidence type="ECO:0000256" key="4">
    <source>
        <dbReference type="ARBA" id="ARBA00047942"/>
    </source>
</evidence>
<dbReference type="Pfam" id="PF20473">
    <property type="entry name" value="MmeI_Mtase"/>
    <property type="match status" value="1"/>
</dbReference>
<dbReference type="InterPro" id="IPR046820">
    <property type="entry name" value="MmeI_TRD"/>
</dbReference>
<feature type="domain" description="MmeI-like DNA-methyltransferase" evidence="9">
    <location>
        <begin position="401"/>
        <end position="694"/>
    </location>
</feature>
<dbReference type="STRING" id="106634.TVD_02880"/>
<feature type="domain" description="MmeI-like helicase spacer" evidence="7">
    <location>
        <begin position="236"/>
        <end position="307"/>
    </location>
</feature>
<dbReference type="EC" id="2.1.1.72" evidence="1"/>
<evidence type="ECO:0000259" key="9">
    <source>
        <dbReference type="Pfam" id="PF20473"/>
    </source>
</evidence>
<evidence type="ECO:0000256" key="3">
    <source>
        <dbReference type="ARBA" id="ARBA00022679"/>
    </source>
</evidence>
<dbReference type="KEGG" id="tvr:TVD_02880"/>
<feature type="region of interest" description="Disordered" evidence="5">
    <location>
        <begin position="1"/>
        <end position="20"/>
    </location>
</feature>
<dbReference type="InterPro" id="IPR046817">
    <property type="entry name" value="MmeI_N"/>
</dbReference>
<dbReference type="EMBL" id="CP011367">
    <property type="protein sequence ID" value="AKJ94382.1"/>
    <property type="molecule type" value="Genomic_DNA"/>
</dbReference>
<evidence type="ECO:0000313" key="11">
    <source>
        <dbReference type="Proteomes" id="UP000064201"/>
    </source>
</evidence>
<comment type="catalytic activity">
    <reaction evidence="4">
        <text>a 2'-deoxyadenosine in DNA + S-adenosyl-L-methionine = an N(6)-methyl-2'-deoxyadenosine in DNA + S-adenosyl-L-homocysteine + H(+)</text>
        <dbReference type="Rhea" id="RHEA:15197"/>
        <dbReference type="Rhea" id="RHEA-COMP:12418"/>
        <dbReference type="Rhea" id="RHEA-COMP:12419"/>
        <dbReference type="ChEBI" id="CHEBI:15378"/>
        <dbReference type="ChEBI" id="CHEBI:57856"/>
        <dbReference type="ChEBI" id="CHEBI:59789"/>
        <dbReference type="ChEBI" id="CHEBI:90615"/>
        <dbReference type="ChEBI" id="CHEBI:90616"/>
        <dbReference type="EC" id="2.1.1.72"/>
    </reaction>
</comment>
<gene>
    <name evidence="10" type="ORF">TVD_02880</name>
</gene>
<dbReference type="OrthoDB" id="9782445at2"/>
<dbReference type="InterPro" id="IPR050953">
    <property type="entry name" value="N4_N6_ade-DNA_methylase"/>
</dbReference>
<dbReference type="InterPro" id="IPR002052">
    <property type="entry name" value="DNA_methylase_N6_adenine_CS"/>
</dbReference>
<dbReference type="Pfam" id="PF20464">
    <property type="entry name" value="MmeI_N"/>
    <property type="match status" value="1"/>
</dbReference>
<protein>
    <recommendedName>
        <fullName evidence="1">site-specific DNA-methyltransferase (adenine-specific)</fullName>
        <ecNumber evidence="1">2.1.1.72</ecNumber>
    </recommendedName>
</protein>
<evidence type="ECO:0000313" key="10">
    <source>
        <dbReference type="EMBL" id="AKJ94382.1"/>
    </source>
</evidence>
<sequence>MEVTPGNPAHAAFFDHDTPTPLAAPEQVEAFIERWRDTGGSERANYQLFLTELCKLLDLPHPDPASDDTADNAYVFERRVTIRNPDGSENRGYIDLYRRGCFVLEAKQTGKGLHTQGWDKAMLAAQNQADQYVRALPQDEGRPPFIVVTDVGRSLELYSEFSRSGGTYVPYPDPSRHRIRLEDLRDPEIQQRLHHLWLAPDQLDASKHAARVTREVSARLAELAKSLEQQGFDVERVAHFLKRCLFTMFSEDVELLPKGSFTALLERLQQNPEHFPDAMRSLWETMNTGGYEGQLMHKVQRFNGGLFQNIDPIPLNANQIGLLIQAGKADWRFVEPAIFGTLLERALDPRERHKLGAHYTPRAYVERLVMPTLIEPLRAEWNTVQVAAEAWLQQNKPDKALDELHRFHHRLCETRVLDPACGSGNFLYVALEHLKRLEGEVLNLIRDLSAGQATFDTEGLTVDPHQFLGLEINPRAAAIAEIVLWIGYLQWHYRLHGRLSLPEPILRDFHNIECRDALIDFDAREPMRDEHGHPVTIWDGISYKKSPVTGELIPDESGRTPVYHYSNPRRAEWPEADFIVGNPPFIGAATMRRALGDGYVDAVRKVFKGIVPDSADFVMYWWHIAAEKVRKGEARRFGFITTNSLRQTFNRRVLEPHLNDSKKPLSLAFAIPDHPWVDSTDGAAVRIAMTVGVPGDQPGTLRHVVNERDAGDDARTVELSHRPGKLFSDLTIGANVAGAITLQANQGISSPGVKLHGAGFIVTPDEAAELGLGKTPETARVIREYRNGRDLTQRPRGVRVTDLFGLTSDEVRDQFPAIYQWVLQRVKPERDQNKRATYRDYWWLFGEARRDWRSMAAGLPRYIATVETTKHRLFQFLDADILPDNKLINIALQSAPHHGILSSRLHVSWSFATGSRLGVGNDPVYVKTRCFETFPFPELDDQQAATIGDLAKRIDAHRKARQAEHPDLALTGMYNVLEKLRAEEPLTEKERTIHEQGLVSLLRELHDNLDRAVFDAYGWKDLADRLVGRPGATTPLPDKPADQAEAEEELLSRLVALNAERAAEEAQGHIRWLRPDYQAPEATQTTATLEAKPEAAAETPTEPAKKPTWPKSMPDQVEAVRRLLAIGPQTPEALATHFKRKPTNSITQVLAALQILGQATTDNDHWRLT</sequence>
<dbReference type="InterPro" id="IPR046819">
    <property type="entry name" value="MmeI_hel"/>
</dbReference>
<organism evidence="10 11">
    <name type="scientific">Thioalkalivibrio versutus</name>
    <dbReference type="NCBI Taxonomy" id="106634"/>
    <lineage>
        <taxon>Bacteria</taxon>
        <taxon>Pseudomonadati</taxon>
        <taxon>Pseudomonadota</taxon>
        <taxon>Gammaproteobacteria</taxon>
        <taxon>Chromatiales</taxon>
        <taxon>Ectothiorhodospiraceae</taxon>
        <taxon>Thioalkalivibrio</taxon>
    </lineage>
</organism>
<reference evidence="10 11" key="1">
    <citation type="submission" date="2015-04" db="EMBL/GenBank/DDBJ databases">
        <title>Complete Sequence for the Genome of the Thioalkalivibrio versutus D301.</title>
        <authorList>
            <person name="Mu T."/>
            <person name="Zhou J."/>
            <person name="Xu X."/>
        </authorList>
    </citation>
    <scope>NUCLEOTIDE SEQUENCE [LARGE SCALE GENOMIC DNA]</scope>
    <source>
        <strain evidence="10 11">D301</strain>
    </source>
</reference>
<dbReference type="GO" id="GO:0009007">
    <property type="term" value="F:site-specific DNA-methyltransferase (adenine-specific) activity"/>
    <property type="evidence" value="ECO:0007669"/>
    <property type="project" value="UniProtKB-EC"/>
</dbReference>
<dbReference type="SUPFAM" id="SSF53335">
    <property type="entry name" value="S-adenosyl-L-methionine-dependent methyltransferases"/>
    <property type="match status" value="1"/>
</dbReference>
<proteinExistence type="predicted"/>
<dbReference type="PANTHER" id="PTHR33841">
    <property type="entry name" value="DNA METHYLTRANSFERASE YEEA-RELATED"/>
    <property type="match status" value="1"/>
</dbReference>
<dbReference type="PRINTS" id="PR00507">
    <property type="entry name" value="N12N6MTFRASE"/>
</dbReference>
<keyword evidence="3 10" id="KW-0808">Transferase</keyword>
<keyword evidence="2 10" id="KW-0489">Methyltransferase</keyword>
<dbReference type="REBASE" id="113653">
    <property type="entry name" value="Tve301ORF2880P"/>
</dbReference>
<evidence type="ECO:0000259" key="8">
    <source>
        <dbReference type="Pfam" id="PF20466"/>
    </source>
</evidence>
<dbReference type="Pfam" id="PF20465">
    <property type="entry name" value="MmeI_hel"/>
    <property type="match status" value="1"/>
</dbReference>
<feature type="domain" description="MmeI-like N-terminal" evidence="6">
    <location>
        <begin position="26"/>
        <end position="230"/>
    </location>
</feature>
<dbReference type="PATRIC" id="fig|106634.4.peg.585"/>
<dbReference type="Pfam" id="PF20466">
    <property type="entry name" value="MmeI_TRD"/>
    <property type="match status" value="1"/>
</dbReference>
<dbReference type="Proteomes" id="UP000064201">
    <property type="component" value="Chromosome"/>
</dbReference>
<dbReference type="InterPro" id="IPR029063">
    <property type="entry name" value="SAM-dependent_MTases_sf"/>
</dbReference>
<dbReference type="AlphaFoldDB" id="A0A0G3G4D8"/>
<dbReference type="InterPro" id="IPR046816">
    <property type="entry name" value="MmeI_Mtase"/>
</dbReference>
<dbReference type="GO" id="GO:0003676">
    <property type="term" value="F:nucleic acid binding"/>
    <property type="evidence" value="ECO:0007669"/>
    <property type="project" value="InterPro"/>
</dbReference>
<evidence type="ECO:0000259" key="7">
    <source>
        <dbReference type="Pfam" id="PF20465"/>
    </source>
</evidence>
<dbReference type="PROSITE" id="PS00092">
    <property type="entry name" value="N6_MTASE"/>
    <property type="match status" value="1"/>
</dbReference>
<keyword evidence="11" id="KW-1185">Reference proteome</keyword>
<dbReference type="Gene3D" id="3.40.50.150">
    <property type="entry name" value="Vaccinia Virus protein VP39"/>
    <property type="match status" value="1"/>
</dbReference>
<evidence type="ECO:0000256" key="5">
    <source>
        <dbReference type="SAM" id="MobiDB-lite"/>
    </source>
</evidence>
<dbReference type="PANTHER" id="PTHR33841:SF1">
    <property type="entry name" value="DNA METHYLTRANSFERASE A"/>
    <property type="match status" value="1"/>
</dbReference>